<dbReference type="CDD" id="cd01958">
    <property type="entry name" value="HPS_like"/>
    <property type="match status" value="1"/>
</dbReference>
<dbReference type="SUPFAM" id="SSF47699">
    <property type="entry name" value="Bifunctional inhibitor/lipid-transfer protein/seed storage 2S albumin"/>
    <property type="match status" value="1"/>
</dbReference>
<dbReference type="Proteomes" id="UP000243499">
    <property type="component" value="Chromosome 4"/>
</dbReference>
<keyword evidence="1" id="KW-0732">Signal</keyword>
<gene>
    <name evidence="3" type="ORF">PAHAL_4G356700</name>
</gene>
<dbReference type="InterPro" id="IPR027923">
    <property type="entry name" value="Hydrophob_seed_dom"/>
</dbReference>
<dbReference type="SMART" id="SM00499">
    <property type="entry name" value="AAI"/>
    <property type="match status" value="1"/>
</dbReference>
<feature type="domain" description="Bifunctional inhibitor/plant lipid transfer protein/seed storage helical" evidence="2">
    <location>
        <begin position="49"/>
        <end position="131"/>
    </location>
</feature>
<dbReference type="InterPro" id="IPR016140">
    <property type="entry name" value="Bifunc_inhib/LTP/seed_store"/>
</dbReference>
<dbReference type="EMBL" id="CM008049">
    <property type="protein sequence ID" value="PVH48554.1"/>
    <property type="molecule type" value="Genomic_DNA"/>
</dbReference>
<dbReference type="InterPro" id="IPR051636">
    <property type="entry name" value="Plant_LTP/defense-related"/>
</dbReference>
<name>A0A2T8JF50_9POAL</name>
<evidence type="ECO:0000313" key="3">
    <source>
        <dbReference type="EMBL" id="PVH48554.1"/>
    </source>
</evidence>
<feature type="chain" id="PRO_5015581280" description="Bifunctional inhibitor/plant lipid transfer protein/seed storage helical domain-containing protein" evidence="1">
    <location>
        <begin position="37"/>
        <end position="132"/>
    </location>
</feature>
<dbReference type="Gene3D" id="1.10.110.10">
    <property type="entry name" value="Plant lipid-transfer and hydrophobic proteins"/>
    <property type="match status" value="1"/>
</dbReference>
<proteinExistence type="predicted"/>
<reference evidence="3" key="1">
    <citation type="submission" date="2018-04" db="EMBL/GenBank/DDBJ databases">
        <title>WGS assembly of Panicum hallii.</title>
        <authorList>
            <person name="Lovell J."/>
            <person name="Jenkins J."/>
            <person name="Lowry D."/>
            <person name="Mamidi S."/>
            <person name="Sreedasyam A."/>
            <person name="Weng X."/>
            <person name="Barry K."/>
            <person name="Bonette J."/>
            <person name="Campitelli B."/>
            <person name="Daum C."/>
            <person name="Gordon S."/>
            <person name="Gould B."/>
            <person name="Lipzen A."/>
            <person name="Macqueen A."/>
            <person name="Palacio-Mejia J."/>
            <person name="Plott C."/>
            <person name="Shakirov E."/>
            <person name="Shu S."/>
            <person name="Yoshinaga Y."/>
            <person name="Zane M."/>
            <person name="Rokhsar D."/>
            <person name="Grimwood J."/>
            <person name="Schmutz J."/>
            <person name="Juenger T."/>
        </authorList>
    </citation>
    <scope>NUCLEOTIDE SEQUENCE [LARGE SCALE GENOMIC DNA]</scope>
    <source>
        <strain evidence="3">FIL2</strain>
    </source>
</reference>
<dbReference type="Pfam" id="PF14547">
    <property type="entry name" value="Hydrophob_seed"/>
    <property type="match status" value="1"/>
</dbReference>
<protein>
    <recommendedName>
        <fullName evidence="2">Bifunctional inhibitor/plant lipid transfer protein/seed storage helical domain-containing protein</fullName>
    </recommendedName>
</protein>
<dbReference type="InterPro" id="IPR036312">
    <property type="entry name" value="Bifun_inhib/LTP/seed_sf"/>
</dbReference>
<organism evidence="3">
    <name type="scientific">Panicum hallii</name>
    <dbReference type="NCBI Taxonomy" id="206008"/>
    <lineage>
        <taxon>Eukaryota</taxon>
        <taxon>Viridiplantae</taxon>
        <taxon>Streptophyta</taxon>
        <taxon>Embryophyta</taxon>
        <taxon>Tracheophyta</taxon>
        <taxon>Spermatophyta</taxon>
        <taxon>Magnoliopsida</taxon>
        <taxon>Liliopsida</taxon>
        <taxon>Poales</taxon>
        <taxon>Poaceae</taxon>
        <taxon>PACMAD clade</taxon>
        <taxon>Panicoideae</taxon>
        <taxon>Panicodae</taxon>
        <taxon>Paniceae</taxon>
        <taxon>Panicinae</taxon>
        <taxon>Panicum</taxon>
        <taxon>Panicum sect. Panicum</taxon>
    </lineage>
</organism>
<dbReference type="AlphaFoldDB" id="A0A2T8JF50"/>
<dbReference type="PANTHER" id="PTHR31731">
    <property type="match status" value="1"/>
</dbReference>
<feature type="signal peptide" evidence="1">
    <location>
        <begin position="1"/>
        <end position="36"/>
    </location>
</feature>
<evidence type="ECO:0000256" key="1">
    <source>
        <dbReference type="SAM" id="SignalP"/>
    </source>
</evidence>
<dbReference type="Gramene" id="PVH48554">
    <property type="protein sequence ID" value="PVH48554"/>
    <property type="gene ID" value="PAHAL_4G356700"/>
</dbReference>
<sequence length="132" mass="13292">MAAMGSSSRSRKQQAMTTLLLLLLLLLGVVVPPASACGGHPCPKPAGKCPVNAVKLGVCADVLDGLIHAEVGKPPKEPCCSLISGLADLEAAVCVCLAINANVLGVGLDVAVDLSLLVNYCGRTVPAGFQCA</sequence>
<evidence type="ECO:0000259" key="2">
    <source>
        <dbReference type="SMART" id="SM00499"/>
    </source>
</evidence>
<accession>A0A2T8JF50</accession>